<dbReference type="InterPro" id="IPR000560">
    <property type="entry name" value="His_Pase_clade-2"/>
</dbReference>
<evidence type="ECO:0000256" key="5">
    <source>
        <dbReference type="ARBA" id="ARBA00018097"/>
    </source>
</evidence>
<dbReference type="InterPro" id="IPR016274">
    <property type="entry name" value="Histidine_acid_Pase_euk"/>
</dbReference>
<dbReference type="EMBL" id="QKKF02027185">
    <property type="protein sequence ID" value="RZF35964.1"/>
    <property type="molecule type" value="Genomic_DNA"/>
</dbReference>
<evidence type="ECO:0000256" key="17">
    <source>
        <dbReference type="SAM" id="SignalP"/>
    </source>
</evidence>
<name>A0A482WR06_LAOST</name>
<keyword evidence="10" id="KW-0325">Glycoprotein</keyword>
<dbReference type="SUPFAM" id="SSF53254">
    <property type="entry name" value="Phosphoglycerate mutase-like"/>
    <property type="match status" value="1"/>
</dbReference>
<evidence type="ECO:0000256" key="14">
    <source>
        <dbReference type="ARBA" id="ARBA00043691"/>
    </source>
</evidence>
<evidence type="ECO:0000256" key="7">
    <source>
        <dbReference type="ARBA" id="ARBA00022729"/>
    </source>
</evidence>
<dbReference type="SMR" id="A0A482WR06"/>
<comment type="catalytic activity">
    <reaction evidence="12">
        <text>1D-myo-inositol 1,2,5,6-tetrakisphosphate + H2O = 1D-myo-inositol 1,2,6-trisphosphate + phosphate</text>
        <dbReference type="Rhea" id="RHEA:77119"/>
        <dbReference type="ChEBI" id="CHEBI:15377"/>
        <dbReference type="ChEBI" id="CHEBI:43474"/>
        <dbReference type="ChEBI" id="CHEBI:195535"/>
        <dbReference type="ChEBI" id="CHEBI:195537"/>
        <dbReference type="EC" id="3.1.3.62"/>
    </reaction>
    <physiologicalReaction direction="left-to-right" evidence="12">
        <dbReference type="Rhea" id="RHEA:77120"/>
    </physiologicalReaction>
</comment>
<evidence type="ECO:0000256" key="11">
    <source>
        <dbReference type="ARBA" id="ARBA00031642"/>
    </source>
</evidence>
<evidence type="ECO:0000256" key="2">
    <source>
        <dbReference type="ARBA" id="ARBA00008422"/>
    </source>
</evidence>
<comment type="caution">
    <text evidence="18">The sequence shown here is derived from an EMBL/GenBank/DDBJ whole genome shotgun (WGS) entry which is preliminary data.</text>
</comment>
<feature type="chain" id="PRO_5019862356" description="Multiple inositol polyphosphate phosphatase 1" evidence="17">
    <location>
        <begin position="23"/>
        <end position="473"/>
    </location>
</feature>
<dbReference type="GO" id="GO:0034417">
    <property type="term" value="F:bisphosphoglycerate 3-phosphatase activity"/>
    <property type="evidence" value="ECO:0007669"/>
    <property type="project" value="UniProtKB-EC"/>
</dbReference>
<protein>
    <recommendedName>
        <fullName evidence="5">Multiple inositol polyphosphate phosphatase 1</fullName>
        <ecNumber evidence="4">3.1.3.62</ecNumber>
        <ecNumber evidence="3">3.1.3.80</ecNumber>
    </recommendedName>
    <alternativeName>
        <fullName evidence="11">2,3-bisphosphoglycerate 3-phosphatase</fullName>
    </alternativeName>
</protein>
<comment type="catalytic activity">
    <reaction evidence="13">
        <text>1D-myo-inositol 1,2,4,5,6-pentakisphosphate + H2O = 1D-myo-inositol 1,2,5,6-tetrakisphosphate + phosphate</text>
        <dbReference type="Rhea" id="RHEA:77115"/>
        <dbReference type="ChEBI" id="CHEBI:15377"/>
        <dbReference type="ChEBI" id="CHEBI:43474"/>
        <dbReference type="ChEBI" id="CHEBI:57798"/>
        <dbReference type="ChEBI" id="CHEBI:195535"/>
        <dbReference type="EC" id="3.1.3.62"/>
    </reaction>
    <physiologicalReaction direction="left-to-right" evidence="13">
        <dbReference type="Rhea" id="RHEA:77116"/>
    </physiologicalReaction>
</comment>
<keyword evidence="16" id="KW-1015">Disulfide bond</keyword>
<evidence type="ECO:0000256" key="13">
    <source>
        <dbReference type="ARBA" id="ARBA00043671"/>
    </source>
</evidence>
<comment type="catalytic activity">
    <reaction evidence="14">
        <text>1D-myo-inositol hexakisphosphate + H2O = 1D-myo-inositol 1,2,4,5,6-pentakisphosphate + phosphate</text>
        <dbReference type="Rhea" id="RHEA:16989"/>
        <dbReference type="ChEBI" id="CHEBI:15377"/>
        <dbReference type="ChEBI" id="CHEBI:43474"/>
        <dbReference type="ChEBI" id="CHEBI:57798"/>
        <dbReference type="ChEBI" id="CHEBI:58130"/>
        <dbReference type="EC" id="3.1.3.62"/>
    </reaction>
    <physiologicalReaction direction="left-to-right" evidence="14">
        <dbReference type="Rhea" id="RHEA:16990"/>
    </physiologicalReaction>
</comment>
<organism evidence="18 19">
    <name type="scientific">Laodelphax striatellus</name>
    <name type="common">Small brown planthopper</name>
    <name type="synonym">Delphax striatella</name>
    <dbReference type="NCBI Taxonomy" id="195883"/>
    <lineage>
        <taxon>Eukaryota</taxon>
        <taxon>Metazoa</taxon>
        <taxon>Ecdysozoa</taxon>
        <taxon>Arthropoda</taxon>
        <taxon>Hexapoda</taxon>
        <taxon>Insecta</taxon>
        <taxon>Pterygota</taxon>
        <taxon>Neoptera</taxon>
        <taxon>Paraneoptera</taxon>
        <taxon>Hemiptera</taxon>
        <taxon>Auchenorrhyncha</taxon>
        <taxon>Fulgoroidea</taxon>
        <taxon>Delphacidae</taxon>
        <taxon>Criomorphinae</taxon>
        <taxon>Laodelphax</taxon>
    </lineage>
</organism>
<dbReference type="CDD" id="cd07061">
    <property type="entry name" value="HP_HAP_like"/>
    <property type="match status" value="1"/>
</dbReference>
<evidence type="ECO:0000256" key="6">
    <source>
        <dbReference type="ARBA" id="ARBA00022475"/>
    </source>
</evidence>
<evidence type="ECO:0000256" key="12">
    <source>
        <dbReference type="ARBA" id="ARBA00043668"/>
    </source>
</evidence>
<dbReference type="EC" id="3.1.3.80" evidence="3"/>
<evidence type="ECO:0000256" key="16">
    <source>
        <dbReference type="PIRSR" id="PIRSR000894-2"/>
    </source>
</evidence>
<dbReference type="GO" id="GO:0052745">
    <property type="term" value="F:inositol phosphate phosphatase activity"/>
    <property type="evidence" value="ECO:0007669"/>
    <property type="project" value="TreeGrafter"/>
</dbReference>
<keyword evidence="8" id="KW-0378">Hydrolase</keyword>
<proteinExistence type="inferred from homology"/>
<dbReference type="Gene3D" id="3.40.50.1240">
    <property type="entry name" value="Phosphoglycerate mutase-like"/>
    <property type="match status" value="1"/>
</dbReference>
<reference evidence="18 19" key="1">
    <citation type="journal article" date="2017" name="Gigascience">
        <title>Genome sequence of the small brown planthopper, Laodelphax striatellus.</title>
        <authorList>
            <person name="Zhu J."/>
            <person name="Jiang F."/>
            <person name="Wang X."/>
            <person name="Yang P."/>
            <person name="Bao Y."/>
            <person name="Zhao W."/>
            <person name="Wang W."/>
            <person name="Lu H."/>
            <person name="Wang Q."/>
            <person name="Cui N."/>
            <person name="Li J."/>
            <person name="Chen X."/>
            <person name="Luo L."/>
            <person name="Yu J."/>
            <person name="Kang L."/>
            <person name="Cui F."/>
        </authorList>
    </citation>
    <scope>NUCLEOTIDE SEQUENCE [LARGE SCALE GENOMIC DNA]</scope>
    <source>
        <strain evidence="18">Lst14</strain>
    </source>
</reference>
<evidence type="ECO:0000313" key="19">
    <source>
        <dbReference type="Proteomes" id="UP000291343"/>
    </source>
</evidence>
<dbReference type="Proteomes" id="UP000291343">
    <property type="component" value="Unassembled WGS sequence"/>
</dbReference>
<dbReference type="GO" id="GO:0005886">
    <property type="term" value="C:plasma membrane"/>
    <property type="evidence" value="ECO:0007669"/>
    <property type="project" value="UniProtKB-SubCell"/>
</dbReference>
<dbReference type="PANTHER" id="PTHR20963">
    <property type="entry name" value="MULTIPLE INOSITOL POLYPHOSPHATE PHOSPHATASE-RELATED"/>
    <property type="match status" value="1"/>
</dbReference>
<dbReference type="AlphaFoldDB" id="A0A482WR06"/>
<sequence>MMAEWQLPVLAFLLSLVAILDAVEFEREKVCYATNQDPYLHFATKTAYEFVYGKKKYQPIPNCSPKQIWVLARHGTRYPTQEEIVKLRNLSKLRDIIVRNHEERRTGSLCEKDIENLKEWQYNVAESEERNLTIQGWNEQRLLAMRIKTNFHSILDGPYSPEKFTIVSTNTTRTMLSAKAFIEGMFGEDPDIPELVINNTVIKPYKGCDRWKKEVDHNPKTSEEMELFSKSAIMNTVVANVSRRLGFLSNLTESDLHNMFMMCAFGKSWDYYKVSPWCAAFTTEELKLMEYSRDLWHYYKSGYGSELNYKIGCPAVRDMYERFERLANNEPEKNGVFYFTHSTAVNTVLTRLGIAKDPFQLKHDNYFSSLKRKWQTSLIGPFNANLQAIFYKCTDGDENRVSFFLNEHLVNYEGCDVGLCSWRYLQQKLKSVVDPSSCNRDFCFYSSSSIVRTNLSTILSSLLLIFSVMNFLT</sequence>
<evidence type="ECO:0000256" key="9">
    <source>
        <dbReference type="ARBA" id="ARBA00023136"/>
    </source>
</evidence>
<dbReference type="PIRSF" id="PIRSF000894">
    <property type="entry name" value="Acid_phosphatase"/>
    <property type="match status" value="1"/>
</dbReference>
<dbReference type="FunCoup" id="A0A482WR06">
    <property type="interactions" value="133"/>
</dbReference>
<keyword evidence="7 17" id="KW-0732">Signal</keyword>
<feature type="disulfide bond" evidence="16">
    <location>
        <begin position="263"/>
        <end position="278"/>
    </location>
</feature>
<accession>A0A482WR06</accession>
<keyword evidence="6" id="KW-1003">Cell membrane</keyword>
<dbReference type="GO" id="GO:0003993">
    <property type="term" value="F:acid phosphatase activity"/>
    <property type="evidence" value="ECO:0007669"/>
    <property type="project" value="TreeGrafter"/>
</dbReference>
<evidence type="ECO:0000256" key="15">
    <source>
        <dbReference type="ARBA" id="ARBA00043832"/>
    </source>
</evidence>
<evidence type="ECO:0000256" key="10">
    <source>
        <dbReference type="ARBA" id="ARBA00023180"/>
    </source>
</evidence>
<feature type="signal peptide" evidence="17">
    <location>
        <begin position="1"/>
        <end position="22"/>
    </location>
</feature>
<dbReference type="STRING" id="195883.A0A482WR06"/>
<keyword evidence="9" id="KW-0472">Membrane</keyword>
<evidence type="ECO:0000256" key="4">
    <source>
        <dbReference type="ARBA" id="ARBA00013040"/>
    </source>
</evidence>
<dbReference type="EC" id="3.1.3.62" evidence="4"/>
<comment type="similarity">
    <text evidence="2">Belongs to the histidine acid phosphatase family. MINPP1 subfamily.</text>
</comment>
<dbReference type="FunFam" id="3.40.50.1240:FF:000014">
    <property type="entry name" value="Multiple inositol polyphosphate phosphatase 1"/>
    <property type="match status" value="1"/>
</dbReference>
<dbReference type="PANTHER" id="PTHR20963:SF8">
    <property type="entry name" value="MULTIPLE INOSITOL POLYPHOSPHATE PHOSPHATASE 1"/>
    <property type="match status" value="1"/>
</dbReference>
<comment type="subcellular location">
    <subcellularLocation>
        <location evidence="1">Cell membrane</location>
    </subcellularLocation>
</comment>
<dbReference type="OrthoDB" id="6509975at2759"/>
<feature type="disulfide bond" evidence="16">
    <location>
        <begin position="63"/>
        <end position="393"/>
    </location>
</feature>
<evidence type="ECO:0000256" key="8">
    <source>
        <dbReference type="ARBA" id="ARBA00022801"/>
    </source>
</evidence>
<comment type="catalytic activity">
    <reaction evidence="15">
        <text>(2R)-2,3-bisphosphoglycerate + H2O = (2R)-2-phosphoglycerate + phosphate</text>
        <dbReference type="Rhea" id="RHEA:27381"/>
        <dbReference type="ChEBI" id="CHEBI:15377"/>
        <dbReference type="ChEBI" id="CHEBI:43474"/>
        <dbReference type="ChEBI" id="CHEBI:58248"/>
        <dbReference type="ChEBI" id="CHEBI:58289"/>
        <dbReference type="EC" id="3.1.3.80"/>
    </reaction>
    <physiologicalReaction direction="left-to-right" evidence="15">
        <dbReference type="Rhea" id="RHEA:27382"/>
    </physiologicalReaction>
</comment>
<evidence type="ECO:0000313" key="18">
    <source>
        <dbReference type="EMBL" id="RZF35964.1"/>
    </source>
</evidence>
<evidence type="ECO:0000256" key="3">
    <source>
        <dbReference type="ARBA" id="ARBA00012976"/>
    </source>
</evidence>
<dbReference type="InParanoid" id="A0A482WR06"/>
<gene>
    <name evidence="18" type="ORF">LSTR_LSTR005377</name>
</gene>
<keyword evidence="19" id="KW-1185">Reference proteome</keyword>
<evidence type="ECO:0000256" key="1">
    <source>
        <dbReference type="ARBA" id="ARBA00004236"/>
    </source>
</evidence>
<dbReference type="Pfam" id="PF00328">
    <property type="entry name" value="His_Phos_2"/>
    <property type="match status" value="1"/>
</dbReference>
<dbReference type="InterPro" id="IPR029033">
    <property type="entry name" value="His_PPase_superfam"/>
</dbReference>